<name>A0A9E7NDU2_9EURY</name>
<accession>A0A9E7NDU2</accession>
<dbReference type="Proteomes" id="UP001056855">
    <property type="component" value="Plasmid unnamed1"/>
</dbReference>
<proteinExistence type="predicted"/>
<dbReference type="GeneID" id="73292366"/>
<evidence type="ECO:0000313" key="3">
    <source>
        <dbReference type="Proteomes" id="UP001056855"/>
    </source>
</evidence>
<reference evidence="2" key="1">
    <citation type="submission" date="2022-06" db="EMBL/GenBank/DDBJ databases">
        <title>Diverse halophilic archaea isolated from saline environments.</title>
        <authorList>
            <person name="Cui H.-L."/>
        </authorList>
    </citation>
    <scope>NUCLEOTIDE SEQUENCE</scope>
    <source>
        <strain evidence="2">WLHS1</strain>
        <plasmid evidence="2">unnamed1</plasmid>
    </source>
</reference>
<dbReference type="PANTHER" id="PTHR23088">
    <property type="entry name" value="NITRILASE-RELATED"/>
    <property type="match status" value="1"/>
</dbReference>
<geneLocation type="plasmid" evidence="2 3">
    <name>unnamed1</name>
</geneLocation>
<feature type="domain" description="CN hydrolase" evidence="1">
    <location>
        <begin position="6"/>
        <end position="255"/>
    </location>
</feature>
<organism evidence="2 3">
    <name type="scientific">Natronosalvus rutilus</name>
    <dbReference type="NCBI Taxonomy" id="2953753"/>
    <lineage>
        <taxon>Archaea</taxon>
        <taxon>Methanobacteriati</taxon>
        <taxon>Methanobacteriota</taxon>
        <taxon>Stenosarchaea group</taxon>
        <taxon>Halobacteria</taxon>
        <taxon>Halobacteriales</taxon>
        <taxon>Natrialbaceae</taxon>
        <taxon>Natronosalvus</taxon>
    </lineage>
</organism>
<dbReference type="Gene3D" id="3.60.110.10">
    <property type="entry name" value="Carbon-nitrogen hydrolase"/>
    <property type="match status" value="1"/>
</dbReference>
<gene>
    <name evidence="2" type="ORF">NGM29_19930</name>
</gene>
<keyword evidence="2" id="KW-0614">Plasmid</keyword>
<dbReference type="KEGG" id="sawl:NGM29_19930"/>
<evidence type="ECO:0000313" key="2">
    <source>
        <dbReference type="EMBL" id="UTF55666.1"/>
    </source>
</evidence>
<dbReference type="InterPro" id="IPR003010">
    <property type="entry name" value="C-N_Hydrolase"/>
</dbReference>
<dbReference type="RefSeq" id="WP_254160931.1">
    <property type="nucleotide sequence ID" value="NZ_CP100356.1"/>
</dbReference>
<dbReference type="SUPFAM" id="SSF56317">
    <property type="entry name" value="Carbon-nitrogen hydrolase"/>
    <property type="match status" value="1"/>
</dbReference>
<dbReference type="PANTHER" id="PTHR23088:SF50">
    <property type="entry name" value="HYDROLASE YHCX"/>
    <property type="match status" value="1"/>
</dbReference>
<protein>
    <recommendedName>
        <fullName evidence="1">CN hydrolase domain-containing protein</fullName>
    </recommendedName>
</protein>
<sequence>MSQTTFDVALCQYAFGSVKTIDAFWERITGLFERCGPADMYILPELIGYDVAMSNSREEYQLRSSEIEEFHDKLAGEASDRDAIIVGGSYRVSDEGELYNRAPIALPDGSLRTYTKQRPVPAEREDGVASGSHGGPIFEHNGVSAGVLICYDAEFPDVVRDVVERGAEVIALPSLTGSVAGYQRVSRCSAARAVENQAYVLQVPLVGTHPHGQKCGTGRASCFAPCDDIAGPDGTRLTLPADEHAVGVQRLDVDLIRKSRSSASVRPFSDRLVFE</sequence>
<dbReference type="AlphaFoldDB" id="A0A9E7NDU2"/>
<dbReference type="PROSITE" id="PS50263">
    <property type="entry name" value="CN_HYDROLASE"/>
    <property type="match status" value="1"/>
</dbReference>
<dbReference type="InterPro" id="IPR036526">
    <property type="entry name" value="C-N_Hydrolase_sf"/>
</dbReference>
<dbReference type="Pfam" id="PF00795">
    <property type="entry name" value="CN_hydrolase"/>
    <property type="match status" value="1"/>
</dbReference>
<evidence type="ECO:0000259" key="1">
    <source>
        <dbReference type="PROSITE" id="PS50263"/>
    </source>
</evidence>
<dbReference type="EMBL" id="CP100356">
    <property type="protein sequence ID" value="UTF55666.1"/>
    <property type="molecule type" value="Genomic_DNA"/>
</dbReference>
<keyword evidence="3" id="KW-1185">Reference proteome</keyword>